<dbReference type="AlphaFoldDB" id="A0A833VWE8"/>
<feature type="domain" description="Glycosyl transferase CAP10" evidence="1">
    <location>
        <begin position="116"/>
        <end position="363"/>
    </location>
</feature>
<gene>
    <name evidence="2" type="ORF">FCM35_KLT20176</name>
</gene>
<comment type="caution">
    <text evidence="2">The sequence shown here is derived from an EMBL/GenBank/DDBJ whole genome shotgun (WGS) entry which is preliminary data.</text>
</comment>
<evidence type="ECO:0000313" key="3">
    <source>
        <dbReference type="Proteomes" id="UP000623129"/>
    </source>
</evidence>
<name>A0A833VWE8_9POAL</name>
<sequence length="438" mass="51529">MLKVFALKLNKQICAKAGVVTFTCFLLILLLTSRWNHWNDDFLCPEFFRYIDEDLKPWKYTGISKEMVESAKHFANFRLVISDGRVYMKRYKRSFQTRDIFTLWGIVQLLNRYPGRVPDLDLMFECADLPLVKASDYSSTPAPLLFRYCKDNTTLDIVFPDWAFWGCEKKVNTWKLLHEFIKARDEYKAMESTIGGDQNGEEKFNWTNRQPYAYWKGHAGQYANRKDLLSCNVSNDHEWNARIFNMNWHDAVAGGFKDTDLAKQCTYRYKIYVEGNTWSVSDKYILACDSPVLFVKSRYVGFFTRGLIPGRHYWPIRTDRKCKSIKFSVDWGNKHEKEELRMENVYQYMLHLLTEYAKLLHYKPVIPKGAKGLCLESMVYGKTGCTKAFMLESMENFVYDSEPCNLPPPFESSELQEIASRNEKFAKQVERMEDELKE</sequence>
<evidence type="ECO:0000259" key="1">
    <source>
        <dbReference type="SMART" id="SM00672"/>
    </source>
</evidence>
<dbReference type="InterPro" id="IPR051091">
    <property type="entry name" value="O-Glucosyltr/Glycosyltrsf_90"/>
</dbReference>
<dbReference type="SMART" id="SM00672">
    <property type="entry name" value="CAP10"/>
    <property type="match status" value="1"/>
</dbReference>
<dbReference type="EMBL" id="SWLB01000008">
    <property type="protein sequence ID" value="KAF3335669.1"/>
    <property type="molecule type" value="Genomic_DNA"/>
</dbReference>
<dbReference type="PANTHER" id="PTHR12203">
    <property type="entry name" value="KDEL LYS-ASP-GLU-LEU CONTAINING - RELATED"/>
    <property type="match status" value="1"/>
</dbReference>
<dbReference type="Pfam" id="PF05686">
    <property type="entry name" value="Glyco_transf_90"/>
    <property type="match status" value="1"/>
</dbReference>
<accession>A0A833VWE8</accession>
<dbReference type="PANTHER" id="PTHR12203:SF105">
    <property type="entry name" value="OS08G0101800 PROTEIN"/>
    <property type="match status" value="1"/>
</dbReference>
<keyword evidence="2" id="KW-0808">Transferase</keyword>
<reference evidence="2" key="1">
    <citation type="submission" date="2020-01" db="EMBL/GenBank/DDBJ databases">
        <title>Genome sequence of Kobresia littledalei, the first chromosome-level genome in the family Cyperaceae.</title>
        <authorList>
            <person name="Qu G."/>
        </authorList>
    </citation>
    <scope>NUCLEOTIDE SEQUENCE</scope>
    <source>
        <strain evidence="2">C.B.Clarke</strain>
        <tissue evidence="2">Leaf</tissue>
    </source>
</reference>
<dbReference type="OrthoDB" id="202415at2759"/>
<dbReference type="InterPro" id="IPR006598">
    <property type="entry name" value="CAP10"/>
</dbReference>
<keyword evidence="3" id="KW-1185">Reference proteome</keyword>
<protein>
    <submittedName>
        <fullName evidence="2">O-glucosyltransferase rumi</fullName>
    </submittedName>
</protein>
<dbReference type="GO" id="GO:0016740">
    <property type="term" value="F:transferase activity"/>
    <property type="evidence" value="ECO:0007669"/>
    <property type="project" value="UniProtKB-KW"/>
</dbReference>
<organism evidence="2 3">
    <name type="scientific">Carex littledalei</name>
    <dbReference type="NCBI Taxonomy" id="544730"/>
    <lineage>
        <taxon>Eukaryota</taxon>
        <taxon>Viridiplantae</taxon>
        <taxon>Streptophyta</taxon>
        <taxon>Embryophyta</taxon>
        <taxon>Tracheophyta</taxon>
        <taxon>Spermatophyta</taxon>
        <taxon>Magnoliopsida</taxon>
        <taxon>Liliopsida</taxon>
        <taxon>Poales</taxon>
        <taxon>Cyperaceae</taxon>
        <taxon>Cyperoideae</taxon>
        <taxon>Cariceae</taxon>
        <taxon>Carex</taxon>
        <taxon>Carex subgen. Euthyceras</taxon>
    </lineage>
</organism>
<evidence type="ECO:0000313" key="2">
    <source>
        <dbReference type="EMBL" id="KAF3335669.1"/>
    </source>
</evidence>
<proteinExistence type="predicted"/>
<dbReference type="Proteomes" id="UP000623129">
    <property type="component" value="Unassembled WGS sequence"/>
</dbReference>